<sequence>MVTILILYTELMPYNIIVIKELVKKGCCVHVVLQDTNKKTPYLPPLLEGVTYYKRSTFENPDHLFRMVKSLNPDLVWTAGWIDPLYNEVAGMVRGKLHLPVVAGSDTQWRGGKQWLNVVTARFRQRQWFSHLFVAGEWQVKYARKLGFRPDQILMHNLSADVELFSRIDLNSREADYPKRLLYIGRFAPEKGLAYLLKAWQSILDRKGWQLILVGNGSEKEKLTGYPDVEILDFMDQQDLLKVMECSGAFILPSVFEPWALVLHEAACAGLPLLASKCCGAVASFVREGENGYLFIPGNIRSIRCSVEKLLMQPETGLLQMGRISRKLGMKITPERVAETLLTVLK</sequence>
<protein>
    <recommendedName>
        <fullName evidence="1">Glycosyl transferase family 1 domain-containing protein</fullName>
    </recommendedName>
</protein>
<keyword evidence="3" id="KW-1185">Reference proteome</keyword>
<dbReference type="Pfam" id="PF00534">
    <property type="entry name" value="Glycos_transf_1"/>
    <property type="match status" value="1"/>
</dbReference>
<dbReference type="HOGENOM" id="CLU_009583_5_1_10"/>
<proteinExistence type="predicted"/>
<organism evidence="2 3">
    <name type="scientific">Parabacteroides gordonii MS-1 = DSM 23371</name>
    <dbReference type="NCBI Taxonomy" id="1203610"/>
    <lineage>
        <taxon>Bacteria</taxon>
        <taxon>Pseudomonadati</taxon>
        <taxon>Bacteroidota</taxon>
        <taxon>Bacteroidia</taxon>
        <taxon>Bacteroidales</taxon>
        <taxon>Tannerellaceae</taxon>
        <taxon>Parabacteroides</taxon>
    </lineage>
</organism>
<evidence type="ECO:0000313" key="3">
    <source>
        <dbReference type="Proteomes" id="UP000033035"/>
    </source>
</evidence>
<evidence type="ECO:0000313" key="2">
    <source>
        <dbReference type="EMBL" id="KKB49241.1"/>
    </source>
</evidence>
<dbReference type="CDD" id="cd03801">
    <property type="entry name" value="GT4_PimA-like"/>
    <property type="match status" value="1"/>
</dbReference>
<dbReference type="PANTHER" id="PTHR12526">
    <property type="entry name" value="GLYCOSYLTRANSFERASE"/>
    <property type="match status" value="1"/>
</dbReference>
<evidence type="ECO:0000259" key="1">
    <source>
        <dbReference type="Pfam" id="PF00534"/>
    </source>
</evidence>
<dbReference type="Proteomes" id="UP000033035">
    <property type="component" value="Unassembled WGS sequence"/>
</dbReference>
<dbReference type="GO" id="GO:0016757">
    <property type="term" value="F:glycosyltransferase activity"/>
    <property type="evidence" value="ECO:0007669"/>
    <property type="project" value="InterPro"/>
</dbReference>
<feature type="domain" description="Glycosyl transferase family 1" evidence="1">
    <location>
        <begin position="175"/>
        <end position="315"/>
    </location>
</feature>
<dbReference type="EMBL" id="AQHW01000025">
    <property type="protein sequence ID" value="KKB49241.1"/>
    <property type="molecule type" value="Genomic_DNA"/>
</dbReference>
<dbReference type="InterPro" id="IPR001296">
    <property type="entry name" value="Glyco_trans_1"/>
</dbReference>
<dbReference type="PATRIC" id="fig|1203610.3.peg.4382"/>
<accession>A0A0F5IUM0</accession>
<comment type="caution">
    <text evidence="2">The sequence shown here is derived from an EMBL/GenBank/DDBJ whole genome shotgun (WGS) entry which is preliminary data.</text>
</comment>
<gene>
    <name evidence="2" type="ORF">HMPREF1536_04305</name>
</gene>
<name>A0A0F5IUM0_9BACT</name>
<dbReference type="Gene3D" id="3.40.50.2000">
    <property type="entry name" value="Glycogen Phosphorylase B"/>
    <property type="match status" value="2"/>
</dbReference>
<reference evidence="2 3" key="1">
    <citation type="submission" date="2013-04" db="EMBL/GenBank/DDBJ databases">
        <title>The Genome Sequence of Parabacteroides gordonii DSM 23371.</title>
        <authorList>
            <consortium name="The Broad Institute Genomics Platform"/>
            <person name="Earl A."/>
            <person name="Ward D."/>
            <person name="Feldgarden M."/>
            <person name="Gevers D."/>
            <person name="Martens E."/>
            <person name="Sakamoto M."/>
            <person name="Benno Y."/>
            <person name="Suzuki N."/>
            <person name="Matsunaga N."/>
            <person name="Koshihara K."/>
            <person name="Seki M."/>
            <person name="Komiya H."/>
            <person name="Walker B."/>
            <person name="Young S."/>
            <person name="Zeng Q."/>
            <person name="Gargeya S."/>
            <person name="Fitzgerald M."/>
            <person name="Haas B."/>
            <person name="Abouelleil A."/>
            <person name="Allen A.W."/>
            <person name="Alvarado L."/>
            <person name="Arachchi H.M."/>
            <person name="Berlin A.M."/>
            <person name="Chapman S.B."/>
            <person name="Gainer-Dewar J."/>
            <person name="Goldberg J."/>
            <person name="Griggs A."/>
            <person name="Gujja S."/>
            <person name="Hansen M."/>
            <person name="Howarth C."/>
            <person name="Imamovic A."/>
            <person name="Ireland A."/>
            <person name="Larimer J."/>
            <person name="McCowan C."/>
            <person name="Murphy C."/>
            <person name="Pearson M."/>
            <person name="Poon T.W."/>
            <person name="Priest M."/>
            <person name="Roberts A."/>
            <person name="Saif S."/>
            <person name="Shea T."/>
            <person name="Sisk P."/>
            <person name="Sykes S."/>
            <person name="Wortman J."/>
            <person name="Nusbaum C."/>
            <person name="Birren B."/>
        </authorList>
    </citation>
    <scope>NUCLEOTIDE SEQUENCE [LARGE SCALE GENOMIC DNA]</scope>
    <source>
        <strain evidence="2 3">MS-1</strain>
    </source>
</reference>
<dbReference type="STRING" id="1203610.HMPREF1536_04305"/>
<dbReference type="PANTHER" id="PTHR12526:SF638">
    <property type="entry name" value="SPORE COAT PROTEIN SA"/>
    <property type="match status" value="1"/>
</dbReference>
<dbReference type="AlphaFoldDB" id="A0A0F5IUM0"/>
<dbReference type="SUPFAM" id="SSF53756">
    <property type="entry name" value="UDP-Glycosyltransferase/glycogen phosphorylase"/>
    <property type="match status" value="1"/>
</dbReference>